<reference evidence="2 3" key="1">
    <citation type="journal article" date="2010" name="Cell Res.">
        <title>Complete genome sequence of the rifamycin SV-producing Amycolatopsis mediterranei U32 revealed its genetic characteristics in phylogeny and metabolism.</title>
        <authorList>
            <person name="Zhao W."/>
            <person name="Zhong Y."/>
            <person name="Yuan H."/>
            <person name="Wang J."/>
            <person name="Zheng H."/>
            <person name="Wang Y."/>
            <person name="Cen X."/>
            <person name="Xu F."/>
            <person name="Bai J."/>
            <person name="Han X."/>
            <person name="Lu G."/>
            <person name="Zhu Y."/>
            <person name="Shao Z."/>
            <person name="Yan H."/>
            <person name="Li C."/>
            <person name="Peng N."/>
            <person name="Zhang Z."/>
            <person name="Zhang Y."/>
            <person name="Lin W."/>
            <person name="Fan Y."/>
            <person name="Qin Z."/>
            <person name="Hu Y."/>
            <person name="Zhu B."/>
            <person name="Wang S."/>
            <person name="Ding X."/>
            <person name="Zhao G.P."/>
        </authorList>
    </citation>
    <scope>NUCLEOTIDE SEQUENCE [LARGE SCALE GENOMIC DNA]</scope>
    <source>
        <strain evidence="3">U-32</strain>
    </source>
</reference>
<proteinExistence type="predicted"/>
<gene>
    <name evidence="2" type="ordered locus">AMED_8168</name>
</gene>
<organism evidence="2 3">
    <name type="scientific">Amycolatopsis mediterranei (strain U-32)</name>
    <dbReference type="NCBI Taxonomy" id="749927"/>
    <lineage>
        <taxon>Bacteria</taxon>
        <taxon>Bacillati</taxon>
        <taxon>Actinomycetota</taxon>
        <taxon>Actinomycetes</taxon>
        <taxon>Pseudonocardiales</taxon>
        <taxon>Pseudonocardiaceae</taxon>
        <taxon>Amycolatopsis</taxon>
    </lineage>
</organism>
<evidence type="ECO:0000313" key="2">
    <source>
        <dbReference type="EMBL" id="ADJ49868.1"/>
    </source>
</evidence>
<accession>A0A0H3DIC3</accession>
<evidence type="ECO:0008006" key="4">
    <source>
        <dbReference type="Google" id="ProtNLM"/>
    </source>
</evidence>
<dbReference type="HOGENOM" id="CLU_1164529_0_0_11"/>
<evidence type="ECO:0000313" key="3">
    <source>
        <dbReference type="Proteomes" id="UP000000328"/>
    </source>
</evidence>
<dbReference type="OrthoDB" id="4174923at2"/>
<feature type="signal peptide" evidence="1">
    <location>
        <begin position="1"/>
        <end position="29"/>
    </location>
</feature>
<evidence type="ECO:0000256" key="1">
    <source>
        <dbReference type="SAM" id="SignalP"/>
    </source>
</evidence>
<protein>
    <recommendedName>
        <fullName evidence="4">Secreted protein</fullName>
    </recommendedName>
</protein>
<dbReference type="GeneID" id="92875780"/>
<feature type="chain" id="PRO_5039120644" description="Secreted protein" evidence="1">
    <location>
        <begin position="30"/>
        <end position="246"/>
    </location>
</feature>
<dbReference type="EMBL" id="CP002000">
    <property type="protein sequence ID" value="ADJ49868.1"/>
    <property type="molecule type" value="Genomic_DNA"/>
</dbReference>
<dbReference type="RefSeq" id="WP_013229899.1">
    <property type="nucleotide sequence ID" value="NC_014318.1"/>
</dbReference>
<name>A0A0H3DIC3_AMYMU</name>
<dbReference type="AlphaFoldDB" id="A0A0H3DIC3"/>
<dbReference type="KEGG" id="amd:AMED_8168"/>
<dbReference type="Proteomes" id="UP000000328">
    <property type="component" value="Chromosome"/>
</dbReference>
<dbReference type="eggNOG" id="ENOG502ZE23">
    <property type="taxonomic scope" value="Bacteria"/>
</dbReference>
<dbReference type="PATRIC" id="fig|749927.5.peg.8489"/>
<sequence length="246" mass="26443">MSIRHHRFTLVPKIAAVCAVATGICLATAVPGDADTKGTVASTVDATIRNAPPGKGAGYVIGNALTERGSHPGVTFTQVTTSGEFRYGRVHGNVDFCGWVSTQAKLAGTKSASSAKCPGGTDGRALLFRQFSNGLRNCEPGHCSGGSYAKVEPSKCSGTYPKGAPAFGNVSPWLPKAQPHDLYTRFTATYEVYWRYVSRDGAWVMVQDQHVRTGESRKSAGFDHQASDWYFVPRACVFDAQQKLHH</sequence>
<keyword evidence="1" id="KW-0732">Signal</keyword>